<reference evidence="3 4" key="1">
    <citation type="submission" date="2020-08" db="EMBL/GenBank/DDBJ databases">
        <title>Genomic Encyclopedia of Type Strains, Phase IV (KMG-IV): sequencing the most valuable type-strain genomes for metagenomic binning, comparative biology and taxonomic classification.</title>
        <authorList>
            <person name="Goeker M."/>
        </authorList>
    </citation>
    <scope>NUCLEOTIDE SEQUENCE [LARGE SCALE GENOMIC DNA]</scope>
    <source>
        <strain evidence="3 4">DSM 17328</strain>
    </source>
</reference>
<gene>
    <name evidence="3" type="ORF">GGQ98_001346</name>
</gene>
<proteinExistence type="predicted"/>
<feature type="coiled-coil region" evidence="1">
    <location>
        <begin position="683"/>
        <end position="710"/>
    </location>
</feature>
<keyword evidence="2" id="KW-0812">Transmembrane</keyword>
<comment type="caution">
    <text evidence="3">The sequence shown here is derived from an EMBL/GenBank/DDBJ whole genome shotgun (WGS) entry which is preliminary data.</text>
</comment>
<organism evidence="3 4">
    <name type="scientific">Sphingosinicella soli</name>
    <dbReference type="NCBI Taxonomy" id="333708"/>
    <lineage>
        <taxon>Bacteria</taxon>
        <taxon>Pseudomonadati</taxon>
        <taxon>Pseudomonadota</taxon>
        <taxon>Alphaproteobacteria</taxon>
        <taxon>Sphingomonadales</taxon>
        <taxon>Sphingosinicellaceae</taxon>
        <taxon>Sphingosinicella</taxon>
    </lineage>
</organism>
<name>A0A7W7F6M1_9SPHN</name>
<accession>A0A7W7F6M1</accession>
<keyword evidence="4" id="KW-1185">Reference proteome</keyword>
<dbReference type="Proteomes" id="UP000566324">
    <property type="component" value="Unassembled WGS sequence"/>
</dbReference>
<protein>
    <recommendedName>
        <fullName evidence="5">TIGR02302 family protein</fullName>
    </recommendedName>
</protein>
<keyword evidence="2" id="KW-0472">Membrane</keyword>
<evidence type="ECO:0000256" key="1">
    <source>
        <dbReference type="SAM" id="Coils"/>
    </source>
</evidence>
<keyword evidence="1" id="KW-0175">Coiled coil</keyword>
<dbReference type="InterPro" id="IPR012683">
    <property type="entry name" value="CHP02302_TM"/>
</dbReference>
<keyword evidence="2" id="KW-1133">Transmembrane helix</keyword>
<evidence type="ECO:0000256" key="2">
    <source>
        <dbReference type="SAM" id="Phobius"/>
    </source>
</evidence>
<sequence length="782" mass="81381">MNAPAPQQAFLAAMRAPLALAGIALAIERALPRELGLLLTLWLLWIAAALLGLAQALPGTLRVALLALLIVGSAALVVRAAWRIGIPALPARRARLERGGGLSRGALSLVIDAPVSDPDAFGAALWGRALADARKLRPRVGALEWQPAPETRYGLWPLIGTALFLGLLIAKTDAPARLSAAFSPWPTTLEGVRIAVTLEPPAYVGTPPRRIDLKGGSAAALDGLAASRVSIRVEGLEGWHVTGPGVEAAASGGRVSFPLERAGEYRVQQGARRIAALDLSLAADLRPAIHFSGEPAVTPTGALRLGYRLRDDHGVSALSLRLRRGKETRDVDLEMRVPPGRGSVFADLTPHVFAGSPVELMLVATDGAGQEGVSPPIRITLPQRRFANQFAQAIVAVRADLLAGAKRSATARRLAALAADHPAFEGDLGVFAGLRAATWRLVHDRRKDARESIAGLLWDIATDLEDGGATQAMDAMRRAMEDLARGIGTENDQSLAAMADQLEAAMNDYLSRQIMAALAEGGAPPPPSAGGAGASVDLGFLDQMFSDLRDRLAAGDKAGAAEALANLRQLMETIRFGSAAPDSEAQARAAAAAEAAEALRAIEARQGALRDATIADMIESSFGSDSGLRENAPPQRALGADTQALVKQFGAAGMPAPQPLGAAGKAMGEAAGALGAGDAGGAIRAQTRALDLLRQAANAAEAAAQQMAQAAGAGAMQPGAAGSGLDPLGRPGTGFGQGAVKLPDQADVRRIQQIRKILEDRASDPSRSEEERGYYLRLLKRF</sequence>
<feature type="transmembrane region" description="Helical" evidence="2">
    <location>
        <begin position="61"/>
        <end position="82"/>
    </location>
</feature>
<dbReference type="AlphaFoldDB" id="A0A7W7F6M1"/>
<evidence type="ECO:0000313" key="3">
    <source>
        <dbReference type="EMBL" id="MBB4631732.1"/>
    </source>
</evidence>
<dbReference type="RefSeq" id="WP_184066943.1">
    <property type="nucleotide sequence ID" value="NZ_JACHNZ010000012.1"/>
</dbReference>
<dbReference type="Pfam" id="PF13779">
    <property type="entry name" value="DUF4175"/>
    <property type="match status" value="2"/>
</dbReference>
<feature type="transmembrane region" description="Helical" evidence="2">
    <location>
        <begin position="36"/>
        <end position="54"/>
    </location>
</feature>
<dbReference type="EMBL" id="JACHNZ010000012">
    <property type="protein sequence ID" value="MBB4631732.1"/>
    <property type="molecule type" value="Genomic_DNA"/>
</dbReference>
<evidence type="ECO:0008006" key="5">
    <source>
        <dbReference type="Google" id="ProtNLM"/>
    </source>
</evidence>
<evidence type="ECO:0000313" key="4">
    <source>
        <dbReference type="Proteomes" id="UP000566324"/>
    </source>
</evidence>